<dbReference type="Proteomes" id="UP000824881">
    <property type="component" value="Unassembled WGS sequence"/>
</dbReference>
<sequence length="814" mass="90425">MNDDADHHESEVPEMLETQQETQEETQSTQPASQREGTMDAHLWGYLQPCNAALTRMDFWKIRPKYTIGRNHDGNEIILPGFKISNYHCVIMWDGKEDRTSCVTVQDLSSNGTFINGVKIGRGNTKILREGSELAFGTCTPQIVNGGIEDYRFVYRHLAAGPPTEGLYKYYDLCNELGKGSFATVMKAVHLATGEWVAIKMIQDKKANAAGTNANADGNVTTKHQAFMREISIMEQLKHPNICELKEVYMQPNGDINLVLELVEGGDLLDYILTRHGLVEDDAKHITYQICDALAYIHSLGVAHRDLKPENILLTSDKPPRVKVADFGLAKVVDSLTMLRTMCGTPSYLAPEVVRQQNAEGYDNLVDSWSVGVIVFSMLTNAGPFIEDENQRDIRMRIIERQIDWDTLHNSNVSQEAQSFIRSLLVDDPSRRMTLTDALHHPWLASYTPVYTPSSYLQQHPSTGSSIPSGDFSMLSDIPEGEEPGSSNNIVDVKREGSRSQPLQRRARVLEDAAEGKGEILQPSQEMINAVLLLEPENVAQKIDRKRALDEDAEMESAAEEDVVNSRKKGKGVFDDVASPRAKGRGRGKANGGVSKVKAGTGRTKVSGPAVADLQRSKHRRFRAPTKRKTVDKPTLEVGRQYPDALKSLSLWVAYLLLNLITPGAASAEKYSETVREAGDLIYLEICRLELSNCVVAASLWYARQTIFGPLEEVQDVPAVLHHLFLLSACLARKDTSDPPLTVETWAQCLGQNAVDFRALVKAASVYLQSDLDIGSLQWQGWLQSLSQEVANHYPYDNLSQHAVQHVLKDLAGC</sequence>
<dbReference type="EMBL" id="WQMT02000007">
    <property type="protein sequence ID" value="KAG9220367.1"/>
    <property type="molecule type" value="Genomic_DNA"/>
</dbReference>
<proteinExistence type="predicted"/>
<organism evidence="1 2">
    <name type="scientific">Pleurotus cornucopiae</name>
    <name type="common">Cornucopia mushroom</name>
    <dbReference type="NCBI Taxonomy" id="5321"/>
    <lineage>
        <taxon>Eukaryota</taxon>
        <taxon>Fungi</taxon>
        <taxon>Dikarya</taxon>
        <taxon>Basidiomycota</taxon>
        <taxon>Agaricomycotina</taxon>
        <taxon>Agaricomycetes</taxon>
        <taxon>Agaricomycetidae</taxon>
        <taxon>Agaricales</taxon>
        <taxon>Pleurotineae</taxon>
        <taxon>Pleurotaceae</taxon>
        <taxon>Pleurotus</taxon>
    </lineage>
</organism>
<protein>
    <submittedName>
        <fullName evidence="1">Uncharacterized protein</fullName>
    </submittedName>
</protein>
<name>A0ACB7IQ86_PLECO</name>
<evidence type="ECO:0000313" key="2">
    <source>
        <dbReference type="Proteomes" id="UP000824881"/>
    </source>
</evidence>
<evidence type="ECO:0000313" key="1">
    <source>
        <dbReference type="EMBL" id="KAG9220367.1"/>
    </source>
</evidence>
<reference evidence="1 2" key="1">
    <citation type="journal article" date="2021" name="Appl. Environ. Microbiol.">
        <title>Genetic linkage and physical mapping for an oyster mushroom Pleurotus cornucopiae and QTL analysis for the trait cap color.</title>
        <authorList>
            <person name="Zhang Y."/>
            <person name="Gao W."/>
            <person name="Sonnenberg A."/>
            <person name="Chen Q."/>
            <person name="Zhang J."/>
            <person name="Huang C."/>
        </authorList>
    </citation>
    <scope>NUCLEOTIDE SEQUENCE [LARGE SCALE GENOMIC DNA]</scope>
    <source>
        <strain evidence="1">CCMSSC00406</strain>
    </source>
</reference>
<accession>A0ACB7IQ86</accession>
<comment type="caution">
    <text evidence="1">The sequence shown here is derived from an EMBL/GenBank/DDBJ whole genome shotgun (WGS) entry which is preliminary data.</text>
</comment>
<gene>
    <name evidence="1" type="ORF">CCMSSC00406_0006632</name>
</gene>
<keyword evidence="2" id="KW-1185">Reference proteome</keyword>